<dbReference type="AlphaFoldDB" id="M1WP85"/>
<protein>
    <recommendedName>
        <fullName evidence="1">DUF1722 domain-containing protein</fullName>
    </recommendedName>
</protein>
<name>M1WP85_PSEP2</name>
<dbReference type="PANTHER" id="PTHR30087">
    <property type="entry name" value="INNER MEMBRANE PROTEIN"/>
    <property type="match status" value="1"/>
</dbReference>
<dbReference type="STRING" id="1322246.BN4_10902"/>
<sequence length="318" mass="36367">METKIKIGISACLLGENVRYDGQNALARHITGPLAEYLDFYPICPEVGCGMGVPREPVRLVGTLENNKLMGRESGKDWTGIMRTWAEKTLPQIEEKQLCGFIFKAKSPSSGMCRIKIYPEEGGQPNSYAGTGLFAGMLMERYPLLPVEDEGRLHDIVLRGNFIERLFVEHRWNKMLASGRNMKNIIDFHSRHKMLIRSHDVTLYRALGKLVGEGKHMGLEKLFESYHALMSTALAKKPTIKKNVDVLMHIMGYFKKLLTTDEKKECLELIGNYKTNLLPLIVPVTLMNHYVRKYDVAYLNEQYYLNPHPLELKLRNHA</sequence>
<evidence type="ECO:0000313" key="2">
    <source>
        <dbReference type="EMBL" id="CCH48139.1"/>
    </source>
</evidence>
<dbReference type="InterPro" id="IPR007553">
    <property type="entry name" value="2-thiour_desulf"/>
</dbReference>
<dbReference type="Proteomes" id="UP000011724">
    <property type="component" value="Chromosome"/>
</dbReference>
<reference evidence="2 3" key="1">
    <citation type="journal article" date="2013" name="PLoS ONE">
        <title>The first genomic and proteomic characterization of a deep-sea sulfate reducer: insights into the piezophilic lifestyle of Desulfovibrio piezophilus.</title>
        <authorList>
            <person name="Pradel N."/>
            <person name="Ji B."/>
            <person name="Gimenez G."/>
            <person name="Talla E."/>
            <person name="Lenoble P."/>
            <person name="Garel M."/>
            <person name="Tamburini C."/>
            <person name="Fourquet P."/>
            <person name="Lebrun R."/>
            <person name="Bertin P."/>
            <person name="Denis Y."/>
            <person name="Pophillat M."/>
            <person name="Barbe V."/>
            <person name="Ollivier B."/>
            <person name="Dolla A."/>
        </authorList>
    </citation>
    <scope>NUCLEOTIDE SEQUENCE [LARGE SCALE GENOMIC DNA]</scope>
    <source>
        <strain evidence="3">DSM 10523 / SB164P1</strain>
    </source>
</reference>
<dbReference type="PATRIC" id="fig|879567.3.peg.926"/>
<keyword evidence="3" id="KW-1185">Reference proteome</keyword>
<dbReference type="EMBL" id="FO203427">
    <property type="protein sequence ID" value="CCH48139.1"/>
    <property type="molecule type" value="Genomic_DNA"/>
</dbReference>
<accession>M1WP85</accession>
<dbReference type="Pfam" id="PF08349">
    <property type="entry name" value="DUF1722"/>
    <property type="match status" value="1"/>
</dbReference>
<dbReference type="RefSeq" id="WP_015414192.1">
    <property type="nucleotide sequence ID" value="NC_020409.1"/>
</dbReference>
<dbReference type="InterPro" id="IPR013560">
    <property type="entry name" value="DUF1722"/>
</dbReference>
<dbReference type="PANTHER" id="PTHR30087:SF0">
    <property type="entry name" value="INNER MEMBRANE PROTEIN"/>
    <property type="match status" value="1"/>
</dbReference>
<reference evidence="3" key="2">
    <citation type="journal article" date="2013" name="Stand. Genomic Sci.">
        <title>Complete genome sequence of Desulfocapsa sulfexigens, a marine deltaproteobacterium specialized in disproportionating inorganic sulfur compounds.</title>
        <authorList>
            <person name="Finster K.W."/>
            <person name="Kjeldsen K.U."/>
            <person name="Kube M."/>
            <person name="Reinhardt R."/>
            <person name="Mussmann M."/>
            <person name="Amann R."/>
            <person name="Schreiber L."/>
        </authorList>
    </citation>
    <scope>NUCLEOTIDE SEQUENCE [LARGE SCALE GENOMIC DNA]</scope>
    <source>
        <strain evidence="3">DSM 10523 / SB164P1</strain>
    </source>
</reference>
<dbReference type="Pfam" id="PF04463">
    <property type="entry name" value="2-thiour_desulf"/>
    <property type="match status" value="1"/>
</dbReference>
<dbReference type="eggNOG" id="COG1683">
    <property type="taxonomic scope" value="Bacteria"/>
</dbReference>
<dbReference type="KEGG" id="dpi:BN4_10902"/>
<dbReference type="BioCyc" id="DPIE1322246:BN4_RS04610-MONOMER"/>
<evidence type="ECO:0000313" key="3">
    <source>
        <dbReference type="Proteomes" id="UP000011724"/>
    </source>
</evidence>
<dbReference type="OrthoDB" id="495783at2"/>
<organism evidence="2 3">
    <name type="scientific">Pseudodesulfovibrio piezophilus (strain DSM 21447 / JCM 15486 / C1TLV30)</name>
    <name type="common">Desulfovibrio piezophilus</name>
    <dbReference type="NCBI Taxonomy" id="1322246"/>
    <lineage>
        <taxon>Bacteria</taxon>
        <taxon>Pseudomonadati</taxon>
        <taxon>Thermodesulfobacteriota</taxon>
        <taxon>Desulfovibrionia</taxon>
        <taxon>Desulfovibrionales</taxon>
        <taxon>Desulfovibrionaceae</taxon>
    </lineage>
</organism>
<feature type="domain" description="DUF1722" evidence="1">
    <location>
        <begin position="193"/>
        <end position="309"/>
    </location>
</feature>
<dbReference type="InterPro" id="IPR017087">
    <property type="entry name" value="UCP037004"/>
</dbReference>
<evidence type="ECO:0000259" key="1">
    <source>
        <dbReference type="Pfam" id="PF08349"/>
    </source>
</evidence>
<proteinExistence type="predicted"/>
<dbReference type="HOGENOM" id="CLU_076318_0_0_7"/>
<dbReference type="PIRSF" id="PIRSF037004">
    <property type="entry name" value="UCP037004"/>
    <property type="match status" value="1"/>
</dbReference>
<gene>
    <name evidence="2" type="ordered locus">BN4_10902</name>
</gene>
<dbReference type="eggNOG" id="COG3272">
    <property type="taxonomic scope" value="Bacteria"/>
</dbReference>